<proteinExistence type="predicted"/>
<protein>
    <submittedName>
        <fullName evidence="1">Uncharacterized protein</fullName>
    </submittedName>
</protein>
<accession>A0ACB7XC90</accession>
<name>A0ACB7XC90_9ERIC</name>
<evidence type="ECO:0000313" key="1">
    <source>
        <dbReference type="EMBL" id="KAH7838356.1"/>
    </source>
</evidence>
<reference evidence="1 2" key="1">
    <citation type="journal article" date="2021" name="Hortic Res">
        <title>High-quality reference genome and annotation aids understanding of berry development for evergreen blueberry (Vaccinium darrowii).</title>
        <authorList>
            <person name="Yu J."/>
            <person name="Hulse-Kemp A.M."/>
            <person name="Babiker E."/>
            <person name="Staton M."/>
        </authorList>
    </citation>
    <scope>NUCLEOTIDE SEQUENCE [LARGE SCALE GENOMIC DNA]</scope>
    <source>
        <strain evidence="2">cv. NJ 8807/NJ 8810</strain>
        <tissue evidence="1">Young leaf</tissue>
    </source>
</reference>
<organism evidence="1 2">
    <name type="scientific">Vaccinium darrowii</name>
    <dbReference type="NCBI Taxonomy" id="229202"/>
    <lineage>
        <taxon>Eukaryota</taxon>
        <taxon>Viridiplantae</taxon>
        <taxon>Streptophyta</taxon>
        <taxon>Embryophyta</taxon>
        <taxon>Tracheophyta</taxon>
        <taxon>Spermatophyta</taxon>
        <taxon>Magnoliopsida</taxon>
        <taxon>eudicotyledons</taxon>
        <taxon>Gunneridae</taxon>
        <taxon>Pentapetalae</taxon>
        <taxon>asterids</taxon>
        <taxon>Ericales</taxon>
        <taxon>Ericaceae</taxon>
        <taxon>Vaccinioideae</taxon>
        <taxon>Vaccinieae</taxon>
        <taxon>Vaccinium</taxon>
    </lineage>
</organism>
<gene>
    <name evidence="1" type="ORF">Vadar_025390</name>
</gene>
<evidence type="ECO:0000313" key="2">
    <source>
        <dbReference type="Proteomes" id="UP000828048"/>
    </source>
</evidence>
<sequence>MEDKSFLTASATELAVSTIPTTTRNGKKTPPIEGEKTPKKRGAFTLIKAAMFMVRRDPRGKSKPPVQMEVASNDKLMKLVGSMRPLHLQDNQSPPPSTGKQFDGVVSTPLSSPERPSSSSSSVYSISQYGSAPNLQALDKGDVSPHASSTNLQGLGERRYASSTDLQKLDKRSSRYASAKDLLELDLKGESDDDDDSDEEMDNNVGDEMIDTKADEFIAKFYNQMKLQHKHSF</sequence>
<comment type="caution">
    <text evidence="1">The sequence shown here is derived from an EMBL/GenBank/DDBJ whole genome shotgun (WGS) entry which is preliminary data.</text>
</comment>
<dbReference type="EMBL" id="CM037156">
    <property type="protein sequence ID" value="KAH7838356.1"/>
    <property type="molecule type" value="Genomic_DNA"/>
</dbReference>
<keyword evidence="2" id="KW-1185">Reference proteome</keyword>
<dbReference type="Proteomes" id="UP000828048">
    <property type="component" value="Chromosome 6"/>
</dbReference>